<evidence type="ECO:0000256" key="12">
    <source>
        <dbReference type="ARBA" id="ARBA00045198"/>
    </source>
</evidence>
<evidence type="ECO:0000256" key="2">
    <source>
        <dbReference type="ARBA" id="ARBA00004418"/>
    </source>
</evidence>
<evidence type="ECO:0000313" key="15">
    <source>
        <dbReference type="EMBL" id="MBM7059427.1"/>
    </source>
</evidence>
<evidence type="ECO:0000256" key="6">
    <source>
        <dbReference type="ARBA" id="ARBA00022729"/>
    </source>
</evidence>
<evidence type="ECO:0000256" key="3">
    <source>
        <dbReference type="ARBA" id="ARBA00005182"/>
    </source>
</evidence>
<evidence type="ECO:0000256" key="10">
    <source>
        <dbReference type="ARBA" id="ARBA00023235"/>
    </source>
</evidence>
<dbReference type="InterPro" id="IPR011050">
    <property type="entry name" value="Pectin_lyase_fold/virulence"/>
</dbReference>
<comment type="function">
    <text evidence="12">Catalyzes the epimerization of beta-D-mannuronate to alpha-L-guluronate during the synthesis of the linear polysaccharide alginate. In addition, is part of a periplasmic protein complex that protects alginate from degradation by AlgL by channeling the newly formed alginate polymer through a scaffold that transfers the alginate polymer through the periplasmic space to the outer membrane secretin AlgE.</text>
</comment>
<dbReference type="SUPFAM" id="SSF51126">
    <property type="entry name" value="Pectin lyase-like"/>
    <property type="match status" value="1"/>
</dbReference>
<dbReference type="InterPro" id="IPR053409">
    <property type="entry name" value="Mannuronan_C5-epimerase"/>
</dbReference>
<feature type="domain" description="Carbohydrate-binding/sugar hydrolysis" evidence="14">
    <location>
        <begin position="239"/>
        <end position="399"/>
    </location>
</feature>
<keyword evidence="10 15" id="KW-0413">Isomerase</keyword>
<dbReference type="InterPro" id="IPR022441">
    <property type="entry name" value="Para_beta_helix_rpt-2"/>
</dbReference>
<sequence>MATRIALFVVLAIASGTGYAQPAAKAASVGPAVSPPVLAQTYRISAVPAADLKLEEPQLPDLSGFTAEAVQAKVVTKPQGRAVLKQMLGEPMLDEFIGGNERLREWVERQRRMPQAIFIEQGYVNSADLGRWLPKEAFSETEPGVFLLRLPLVVRQGATLHIDQRTKELRFSQERGAFLVNDGQLFVTDTKLTAWREKERTPAAWRKAEEFRPYLISWGGTRTYIVNSIITSFGYAASKAYGVSISQYSPSMAPKMKRPRPSGWLIGSRFIDMWYGFYCYEADDVVLRGNVYEDNIVYGIDPHDRSRRLIIAENEAFGTKKKHGIIVSREVNDSWIFRNRSHGNKLSGIVLDRSSVNNVVAYNEAYKNEADGITLYESGNNLLWRNRSINNERHGIRVRNSMNVRLQENSLIANRLTGVYGHIKDLNGTHRDLHEDPFEMHLSLRLSGEQLIGNGSSPLAVQSPDKLELYKLTMLAPPKSGGISLAGMLRDLQSEIMDILLRQGQVVLIEPTGDLASKE</sequence>
<comment type="subcellular location">
    <subcellularLocation>
        <location evidence="2">Periplasm</location>
    </subcellularLocation>
</comment>
<evidence type="ECO:0000256" key="11">
    <source>
        <dbReference type="ARBA" id="ARBA00044319"/>
    </source>
</evidence>
<accession>A0ABS2I8X7</accession>
<dbReference type="Pfam" id="PF13229">
    <property type="entry name" value="Beta_helix"/>
    <property type="match status" value="1"/>
</dbReference>
<comment type="similarity">
    <text evidence="4">Belongs to the D-mannuronate C5-epimerase family.</text>
</comment>
<name>A0ABS2I8X7_9GAMM</name>
<comment type="catalytic activity">
    <reaction evidence="1">
        <text>[(1-&gt;4)-beta-D-mannuronosyl](n) = [alginate](n)</text>
        <dbReference type="Rhea" id="RHEA:45572"/>
        <dbReference type="Rhea" id="RHEA-COMP:11264"/>
        <dbReference type="Rhea" id="RHEA-COMP:11270"/>
        <dbReference type="ChEBI" id="CHEBI:58187"/>
        <dbReference type="ChEBI" id="CHEBI:85311"/>
        <dbReference type="EC" id="5.1.3.37"/>
    </reaction>
</comment>
<keyword evidence="6 13" id="KW-0732">Signal</keyword>
<dbReference type="NCBIfam" id="NF038177">
    <property type="entry name" value="epimerase_AlgG"/>
    <property type="match status" value="1"/>
</dbReference>
<keyword evidence="9" id="KW-0016">Alginate biosynthesis</keyword>
<evidence type="ECO:0000256" key="8">
    <source>
        <dbReference type="ARBA" id="ARBA00022764"/>
    </source>
</evidence>
<evidence type="ECO:0000313" key="16">
    <source>
        <dbReference type="Proteomes" id="UP000717995"/>
    </source>
</evidence>
<dbReference type="NCBIfam" id="TIGR03804">
    <property type="entry name" value="para_beta_helix"/>
    <property type="match status" value="1"/>
</dbReference>
<feature type="chain" id="PRO_5046033958" description="mannuronan 5-epimerase" evidence="13">
    <location>
        <begin position="21"/>
        <end position="519"/>
    </location>
</feature>
<keyword evidence="16" id="KW-1185">Reference proteome</keyword>
<evidence type="ECO:0000256" key="13">
    <source>
        <dbReference type="SAM" id="SignalP"/>
    </source>
</evidence>
<reference evidence="15 16" key="1">
    <citation type="submission" date="2021-02" db="EMBL/GenBank/DDBJ databases">
        <authorList>
            <person name="Lee D.-H."/>
        </authorList>
    </citation>
    <scope>NUCLEOTIDE SEQUENCE [LARGE SCALE GENOMIC DNA]</scope>
    <source>
        <strain evidence="15 16">UL073</strain>
    </source>
</reference>
<evidence type="ECO:0000256" key="4">
    <source>
        <dbReference type="ARBA" id="ARBA00010085"/>
    </source>
</evidence>
<keyword evidence="8" id="KW-0574">Periplasm</keyword>
<feature type="signal peptide" evidence="13">
    <location>
        <begin position="1"/>
        <end position="20"/>
    </location>
</feature>
<evidence type="ECO:0000256" key="7">
    <source>
        <dbReference type="ARBA" id="ARBA00022737"/>
    </source>
</evidence>
<gene>
    <name evidence="15" type="primary">algG</name>
    <name evidence="15" type="ORF">JQX08_01785</name>
</gene>
<protein>
    <recommendedName>
        <fullName evidence="5">mannuronan 5-epimerase</fullName>
        <ecNumber evidence="5">5.1.3.37</ecNumber>
    </recommendedName>
    <alternativeName>
        <fullName evidence="11">Poly(beta-D-mannuronate) C5 epimerase</fullName>
    </alternativeName>
</protein>
<dbReference type="SMART" id="SM00710">
    <property type="entry name" value="PbH1"/>
    <property type="match status" value="6"/>
</dbReference>
<dbReference type="GO" id="GO:0016853">
    <property type="term" value="F:isomerase activity"/>
    <property type="evidence" value="ECO:0007669"/>
    <property type="project" value="UniProtKB-KW"/>
</dbReference>
<comment type="caution">
    <text evidence="15">The sequence shown here is derived from an EMBL/GenBank/DDBJ whole genome shotgun (WGS) entry which is preliminary data.</text>
</comment>
<dbReference type="Gene3D" id="2.160.20.10">
    <property type="entry name" value="Single-stranded right-handed beta-helix, Pectin lyase-like"/>
    <property type="match status" value="1"/>
</dbReference>
<dbReference type="SMART" id="SM00722">
    <property type="entry name" value="CASH"/>
    <property type="match status" value="1"/>
</dbReference>
<dbReference type="EC" id="5.1.3.37" evidence="5"/>
<evidence type="ECO:0000259" key="14">
    <source>
        <dbReference type="SMART" id="SM00722"/>
    </source>
</evidence>
<organism evidence="15 16">
    <name type="scientific">Zestomonas insulae</name>
    <dbReference type="NCBI Taxonomy" id="2809017"/>
    <lineage>
        <taxon>Bacteria</taxon>
        <taxon>Pseudomonadati</taxon>
        <taxon>Pseudomonadota</taxon>
        <taxon>Gammaproteobacteria</taxon>
        <taxon>Pseudomonadales</taxon>
        <taxon>Pseudomonadaceae</taxon>
        <taxon>Zestomonas</taxon>
    </lineage>
</organism>
<dbReference type="RefSeq" id="WP_204914288.1">
    <property type="nucleotide sequence ID" value="NZ_JAFEUP010000001.1"/>
</dbReference>
<comment type="pathway">
    <text evidence="3">Glycan biosynthesis; alginate biosynthesis.</text>
</comment>
<dbReference type="InterPro" id="IPR006633">
    <property type="entry name" value="Carb-bd_sugar_hydrolysis-dom"/>
</dbReference>
<dbReference type="InterPro" id="IPR012334">
    <property type="entry name" value="Pectin_lyas_fold"/>
</dbReference>
<evidence type="ECO:0000256" key="9">
    <source>
        <dbReference type="ARBA" id="ARBA00022841"/>
    </source>
</evidence>
<keyword evidence="7" id="KW-0677">Repeat</keyword>
<dbReference type="InterPro" id="IPR039448">
    <property type="entry name" value="Beta_helix"/>
</dbReference>
<proteinExistence type="inferred from homology"/>
<dbReference type="EMBL" id="JAFEUP010000001">
    <property type="protein sequence ID" value="MBM7059427.1"/>
    <property type="molecule type" value="Genomic_DNA"/>
</dbReference>
<evidence type="ECO:0000256" key="5">
    <source>
        <dbReference type="ARBA" id="ARBA00012124"/>
    </source>
</evidence>
<dbReference type="InterPro" id="IPR006626">
    <property type="entry name" value="PbH1"/>
</dbReference>
<evidence type="ECO:0000256" key="1">
    <source>
        <dbReference type="ARBA" id="ARBA00001550"/>
    </source>
</evidence>
<dbReference type="Proteomes" id="UP000717995">
    <property type="component" value="Unassembled WGS sequence"/>
</dbReference>